<sequence>MEAVEPGSGGQQDQTSRAGGAGRQGRRRGRRRVVAPPTSGQSHEVESAFTDPFLAPEPDDSAGSSGSARRPGGTAPDSTASDGAESAPAAPGETLHGATVRRDAVAAAPLSAHEAWILSQRPPHWG</sequence>
<gene>
    <name evidence="2" type="ORF">HNR11_000110</name>
</gene>
<reference evidence="2 3" key="1">
    <citation type="submission" date="2020-07" db="EMBL/GenBank/DDBJ databases">
        <title>Sequencing the genomes of 1000 actinobacteria strains.</title>
        <authorList>
            <person name="Klenk H.-P."/>
        </authorList>
    </citation>
    <scope>NUCLEOTIDE SEQUENCE [LARGE SCALE GENOMIC DNA]</scope>
    <source>
        <strain evidence="2 3">DSM 15664</strain>
    </source>
</reference>
<protein>
    <submittedName>
        <fullName evidence="2">Uncharacterized protein</fullName>
    </submittedName>
</protein>
<evidence type="ECO:0000313" key="2">
    <source>
        <dbReference type="EMBL" id="NYJ15576.1"/>
    </source>
</evidence>
<feature type="compositionally biased region" description="Low complexity" evidence="1">
    <location>
        <begin position="61"/>
        <end position="73"/>
    </location>
</feature>
<name>A0A7Z0J231_9MICC</name>
<organism evidence="2 3">
    <name type="scientific">Nesterenkonia sandarakina</name>
    <dbReference type="NCBI Taxonomy" id="272918"/>
    <lineage>
        <taxon>Bacteria</taxon>
        <taxon>Bacillati</taxon>
        <taxon>Actinomycetota</taxon>
        <taxon>Actinomycetes</taxon>
        <taxon>Micrococcales</taxon>
        <taxon>Micrococcaceae</taxon>
        <taxon>Nesterenkonia</taxon>
    </lineage>
</organism>
<accession>A0A7Z0J231</accession>
<evidence type="ECO:0000256" key="1">
    <source>
        <dbReference type="SAM" id="MobiDB-lite"/>
    </source>
</evidence>
<dbReference type="RefSeq" id="WP_179440655.1">
    <property type="nucleotide sequence ID" value="NZ_BAAALK010000001.1"/>
</dbReference>
<keyword evidence="3" id="KW-1185">Reference proteome</keyword>
<dbReference type="AlphaFoldDB" id="A0A7Z0J231"/>
<feature type="region of interest" description="Disordered" evidence="1">
    <location>
        <begin position="1"/>
        <end position="100"/>
    </location>
</feature>
<evidence type="ECO:0000313" key="3">
    <source>
        <dbReference type="Proteomes" id="UP000560069"/>
    </source>
</evidence>
<feature type="compositionally biased region" description="Basic residues" evidence="1">
    <location>
        <begin position="24"/>
        <end position="33"/>
    </location>
</feature>
<dbReference type="Proteomes" id="UP000560069">
    <property type="component" value="Unassembled WGS sequence"/>
</dbReference>
<proteinExistence type="predicted"/>
<dbReference type="EMBL" id="JACCFQ010000001">
    <property type="protein sequence ID" value="NYJ15576.1"/>
    <property type="molecule type" value="Genomic_DNA"/>
</dbReference>
<comment type="caution">
    <text evidence="2">The sequence shown here is derived from an EMBL/GenBank/DDBJ whole genome shotgun (WGS) entry which is preliminary data.</text>
</comment>